<evidence type="ECO:0000256" key="7">
    <source>
        <dbReference type="ARBA" id="ARBA00022729"/>
    </source>
</evidence>
<dbReference type="Gene3D" id="3.30.1950.10">
    <property type="entry name" value="wza like domain"/>
    <property type="match status" value="1"/>
</dbReference>
<dbReference type="InterPro" id="IPR003715">
    <property type="entry name" value="Poly_export_N"/>
</dbReference>
<dbReference type="RefSeq" id="WP_168058885.1">
    <property type="nucleotide sequence ID" value="NZ_VTOW01000001.1"/>
</dbReference>
<dbReference type="InterPro" id="IPR049712">
    <property type="entry name" value="Poly_export"/>
</dbReference>
<dbReference type="Pfam" id="PF22461">
    <property type="entry name" value="SLBB_2"/>
    <property type="match status" value="1"/>
</dbReference>
<keyword evidence="10" id="KW-0626">Porin</keyword>
<dbReference type="Gene3D" id="3.10.560.10">
    <property type="entry name" value="Outer membrane lipoprotein wza domain like"/>
    <property type="match status" value="1"/>
</dbReference>
<dbReference type="GO" id="GO:0009279">
    <property type="term" value="C:cell outer membrane"/>
    <property type="evidence" value="ECO:0007669"/>
    <property type="project" value="UniProtKB-SubCell"/>
</dbReference>
<evidence type="ECO:0008006" key="20">
    <source>
        <dbReference type="Google" id="ProtNLM"/>
    </source>
</evidence>
<dbReference type="PANTHER" id="PTHR33619:SF3">
    <property type="entry name" value="POLYSACCHARIDE EXPORT PROTEIN GFCE-RELATED"/>
    <property type="match status" value="1"/>
</dbReference>
<evidence type="ECO:0000259" key="16">
    <source>
        <dbReference type="Pfam" id="PF02563"/>
    </source>
</evidence>
<dbReference type="EMBL" id="VTOW01000001">
    <property type="protein sequence ID" value="NKE70648.1"/>
    <property type="molecule type" value="Genomic_DNA"/>
</dbReference>
<feature type="domain" description="Polysaccharide export protein N-terminal" evidence="16">
    <location>
        <begin position="45"/>
        <end position="118"/>
    </location>
</feature>
<evidence type="ECO:0000256" key="12">
    <source>
        <dbReference type="ARBA" id="ARBA00023139"/>
    </source>
</evidence>
<dbReference type="GO" id="GO:0006811">
    <property type="term" value="P:monoatomic ion transport"/>
    <property type="evidence" value="ECO:0007669"/>
    <property type="project" value="UniProtKB-KW"/>
</dbReference>
<keyword evidence="13" id="KW-0998">Cell outer membrane</keyword>
<evidence type="ECO:0000259" key="17">
    <source>
        <dbReference type="Pfam" id="PF22461"/>
    </source>
</evidence>
<comment type="similarity">
    <text evidence="2">Belongs to the BexD/CtrA/VexA family.</text>
</comment>
<keyword evidence="6" id="KW-0812">Transmembrane</keyword>
<evidence type="ECO:0000313" key="19">
    <source>
        <dbReference type="Proteomes" id="UP000534783"/>
    </source>
</evidence>
<evidence type="ECO:0000256" key="13">
    <source>
        <dbReference type="ARBA" id="ARBA00023237"/>
    </source>
</evidence>
<organism evidence="18 19">
    <name type="scientific">Candidatus Manganitrophus noduliformans</name>
    <dbReference type="NCBI Taxonomy" id="2606439"/>
    <lineage>
        <taxon>Bacteria</taxon>
        <taxon>Pseudomonadati</taxon>
        <taxon>Nitrospirota</taxon>
        <taxon>Nitrospiria</taxon>
        <taxon>Candidatus Troglogloeales</taxon>
        <taxon>Candidatus Manganitrophaceae</taxon>
        <taxon>Candidatus Manganitrophus</taxon>
    </lineage>
</organism>
<keyword evidence="8" id="KW-0625">Polysaccharide transport</keyword>
<protein>
    <recommendedName>
        <fullName evidence="20">Sugar ABC transporter substrate-binding protein</fullName>
    </recommendedName>
</protein>
<keyword evidence="19" id="KW-1185">Reference proteome</keyword>
<evidence type="ECO:0000256" key="3">
    <source>
        <dbReference type="ARBA" id="ARBA00022448"/>
    </source>
</evidence>
<reference evidence="18 19" key="1">
    <citation type="journal article" date="2020" name="Nature">
        <title>Bacterial chemolithoautotrophy via manganese oxidation.</title>
        <authorList>
            <person name="Yu H."/>
            <person name="Leadbetter J.R."/>
        </authorList>
    </citation>
    <scope>NUCLEOTIDE SEQUENCE [LARGE SCALE GENOMIC DNA]</scope>
    <source>
        <strain evidence="18 19">Mn-1</strain>
    </source>
</reference>
<keyword evidence="7 15" id="KW-0732">Signal</keyword>
<gene>
    <name evidence="18" type="ORF">MNODULE_07855</name>
</gene>
<feature type="domain" description="SLBB" evidence="17">
    <location>
        <begin position="125"/>
        <end position="203"/>
    </location>
</feature>
<dbReference type="PANTHER" id="PTHR33619">
    <property type="entry name" value="POLYSACCHARIDE EXPORT PROTEIN GFCE-RELATED"/>
    <property type="match status" value="1"/>
</dbReference>
<evidence type="ECO:0000256" key="11">
    <source>
        <dbReference type="ARBA" id="ARBA00023136"/>
    </source>
</evidence>
<dbReference type="Pfam" id="PF02563">
    <property type="entry name" value="Poly_export"/>
    <property type="match status" value="1"/>
</dbReference>
<evidence type="ECO:0000256" key="4">
    <source>
        <dbReference type="ARBA" id="ARBA00022452"/>
    </source>
</evidence>
<dbReference type="AlphaFoldDB" id="A0A7X6DNT9"/>
<evidence type="ECO:0000313" key="18">
    <source>
        <dbReference type="EMBL" id="NKE70648.1"/>
    </source>
</evidence>
<dbReference type="Proteomes" id="UP000534783">
    <property type="component" value="Unassembled WGS sequence"/>
</dbReference>
<evidence type="ECO:0000256" key="6">
    <source>
        <dbReference type="ARBA" id="ARBA00022692"/>
    </source>
</evidence>
<evidence type="ECO:0000256" key="1">
    <source>
        <dbReference type="ARBA" id="ARBA00004571"/>
    </source>
</evidence>
<feature type="chain" id="PRO_5031139946" description="Sugar ABC transporter substrate-binding protein" evidence="15">
    <location>
        <begin position="27"/>
        <end position="204"/>
    </location>
</feature>
<keyword evidence="9" id="KW-0406">Ion transport</keyword>
<evidence type="ECO:0000256" key="9">
    <source>
        <dbReference type="ARBA" id="ARBA00023065"/>
    </source>
</evidence>
<keyword evidence="11" id="KW-0472">Membrane</keyword>
<sequence length="204" mass="22718">MFGRRRINGWCFLFIAVLLTAQSSFAQSPGGRGGDMGANKVDPKRSDEYVLGPGDVIQIVVWRNEHLSKTLPVRPDGKISLPLVDDLQASGVTPSQLKEMIAKGLRQFIDNPIVTVIVSEVNNYKVSVLGEVKKPGVYLLKGRTTVLEAISMAEGFTEFATTNNILLMKRRNGQRYRFDYRAFVNGENLDQNVYLDPGDTIIVR</sequence>
<evidence type="ECO:0000256" key="15">
    <source>
        <dbReference type="SAM" id="SignalP"/>
    </source>
</evidence>
<feature type="signal peptide" evidence="15">
    <location>
        <begin position="1"/>
        <end position="26"/>
    </location>
</feature>
<keyword evidence="3" id="KW-0813">Transport</keyword>
<evidence type="ECO:0000256" key="2">
    <source>
        <dbReference type="ARBA" id="ARBA00009450"/>
    </source>
</evidence>
<keyword evidence="12" id="KW-0564">Palmitate</keyword>
<evidence type="ECO:0000256" key="8">
    <source>
        <dbReference type="ARBA" id="ARBA00023047"/>
    </source>
</evidence>
<dbReference type="InterPro" id="IPR054765">
    <property type="entry name" value="SLBB_dom"/>
</dbReference>
<dbReference type="GO" id="GO:0015159">
    <property type="term" value="F:polysaccharide transmembrane transporter activity"/>
    <property type="evidence" value="ECO:0007669"/>
    <property type="project" value="InterPro"/>
</dbReference>
<comment type="subcellular location">
    <subcellularLocation>
        <location evidence="1">Cell outer membrane</location>
        <topology evidence="1">Multi-pass membrane protein</topology>
    </subcellularLocation>
</comment>
<dbReference type="GO" id="GO:0015288">
    <property type="term" value="F:porin activity"/>
    <property type="evidence" value="ECO:0007669"/>
    <property type="project" value="UniProtKB-KW"/>
</dbReference>
<keyword evidence="5" id="KW-0762">Sugar transport</keyword>
<name>A0A7X6DNT9_9BACT</name>
<evidence type="ECO:0000256" key="10">
    <source>
        <dbReference type="ARBA" id="ARBA00023114"/>
    </source>
</evidence>
<proteinExistence type="inferred from homology"/>
<accession>A0A7X6DNT9</accession>
<evidence type="ECO:0000256" key="14">
    <source>
        <dbReference type="ARBA" id="ARBA00023288"/>
    </source>
</evidence>
<dbReference type="GO" id="GO:0046930">
    <property type="term" value="C:pore complex"/>
    <property type="evidence" value="ECO:0007669"/>
    <property type="project" value="UniProtKB-KW"/>
</dbReference>
<comment type="caution">
    <text evidence="18">The sequence shown here is derived from an EMBL/GenBank/DDBJ whole genome shotgun (WGS) entry which is preliminary data.</text>
</comment>
<keyword evidence="4" id="KW-1134">Transmembrane beta strand</keyword>
<keyword evidence="14" id="KW-0449">Lipoprotein</keyword>
<evidence type="ECO:0000256" key="5">
    <source>
        <dbReference type="ARBA" id="ARBA00022597"/>
    </source>
</evidence>